<dbReference type="Gene3D" id="3.30.750.24">
    <property type="entry name" value="STAS domain"/>
    <property type="match status" value="1"/>
</dbReference>
<dbReference type="Proteomes" id="UP000664417">
    <property type="component" value="Unassembled WGS sequence"/>
</dbReference>
<accession>A0A8J7Q9Z3</accession>
<dbReference type="InterPro" id="IPR036513">
    <property type="entry name" value="STAS_dom_sf"/>
</dbReference>
<dbReference type="EMBL" id="JAFREP010000024">
    <property type="protein sequence ID" value="MBO1321481.1"/>
    <property type="molecule type" value="Genomic_DNA"/>
</dbReference>
<comment type="similarity">
    <text evidence="1 2">Belongs to the anti-sigma-factor antagonist family.</text>
</comment>
<dbReference type="InterPro" id="IPR003658">
    <property type="entry name" value="Anti-sigma_ant"/>
</dbReference>
<dbReference type="NCBIfam" id="TIGR00377">
    <property type="entry name" value="ant_ant_sig"/>
    <property type="match status" value="1"/>
</dbReference>
<organism evidence="4 5">
    <name type="scientific">Acanthopleuribacter pedis</name>
    <dbReference type="NCBI Taxonomy" id="442870"/>
    <lineage>
        <taxon>Bacteria</taxon>
        <taxon>Pseudomonadati</taxon>
        <taxon>Acidobacteriota</taxon>
        <taxon>Holophagae</taxon>
        <taxon>Acanthopleuribacterales</taxon>
        <taxon>Acanthopleuribacteraceae</taxon>
        <taxon>Acanthopleuribacter</taxon>
    </lineage>
</organism>
<evidence type="ECO:0000256" key="2">
    <source>
        <dbReference type="RuleBase" id="RU003749"/>
    </source>
</evidence>
<dbReference type="SUPFAM" id="SSF52091">
    <property type="entry name" value="SpoIIaa-like"/>
    <property type="match status" value="1"/>
</dbReference>
<proteinExistence type="inferred from homology"/>
<protein>
    <recommendedName>
        <fullName evidence="2">Anti-sigma factor antagonist</fullName>
    </recommendedName>
</protein>
<evidence type="ECO:0000256" key="1">
    <source>
        <dbReference type="ARBA" id="ARBA00009013"/>
    </source>
</evidence>
<dbReference type="GO" id="GO:0043856">
    <property type="term" value="F:anti-sigma factor antagonist activity"/>
    <property type="evidence" value="ECO:0007669"/>
    <property type="project" value="InterPro"/>
</dbReference>
<reference evidence="4" key="1">
    <citation type="submission" date="2021-03" db="EMBL/GenBank/DDBJ databases">
        <authorList>
            <person name="Wang G."/>
        </authorList>
    </citation>
    <scope>NUCLEOTIDE SEQUENCE</scope>
    <source>
        <strain evidence="4">KCTC 12899</strain>
    </source>
</reference>
<dbReference type="RefSeq" id="WP_207861454.1">
    <property type="nucleotide sequence ID" value="NZ_JAFREP010000024.1"/>
</dbReference>
<keyword evidence="5" id="KW-1185">Reference proteome</keyword>
<dbReference type="PROSITE" id="PS50801">
    <property type="entry name" value="STAS"/>
    <property type="match status" value="1"/>
</dbReference>
<name>A0A8J7Q9Z3_9BACT</name>
<evidence type="ECO:0000313" key="4">
    <source>
        <dbReference type="EMBL" id="MBO1321481.1"/>
    </source>
</evidence>
<dbReference type="Pfam" id="PF01740">
    <property type="entry name" value="STAS"/>
    <property type="match status" value="1"/>
</dbReference>
<evidence type="ECO:0000313" key="5">
    <source>
        <dbReference type="Proteomes" id="UP000664417"/>
    </source>
</evidence>
<dbReference type="CDD" id="cd07043">
    <property type="entry name" value="STAS_anti-anti-sigma_factors"/>
    <property type="match status" value="1"/>
</dbReference>
<dbReference type="InterPro" id="IPR002645">
    <property type="entry name" value="STAS_dom"/>
</dbReference>
<comment type="caution">
    <text evidence="4">The sequence shown here is derived from an EMBL/GenBank/DDBJ whole genome shotgun (WGS) entry which is preliminary data.</text>
</comment>
<dbReference type="PANTHER" id="PTHR33495">
    <property type="entry name" value="ANTI-SIGMA FACTOR ANTAGONIST TM_1081-RELATED-RELATED"/>
    <property type="match status" value="1"/>
</dbReference>
<sequence length="104" mass="11644">MATEPLIIEMPKRMDGAALSSMRKKVNEAFDSDASLIVFNFEKCDFMDSLGLSIIVSALKMSTKADKKLRLVYVGQEVRLLLQITRFDRICDIHDSMDSALAIA</sequence>
<dbReference type="AlphaFoldDB" id="A0A8J7Q9Z3"/>
<evidence type="ECO:0000259" key="3">
    <source>
        <dbReference type="PROSITE" id="PS50801"/>
    </source>
</evidence>
<feature type="domain" description="STAS" evidence="3">
    <location>
        <begin position="1"/>
        <end position="104"/>
    </location>
</feature>
<gene>
    <name evidence="4" type="ORF">J3U88_23565</name>
</gene>